<dbReference type="PROSITE" id="PS51253">
    <property type="entry name" value="HTH_CENPB"/>
    <property type="match status" value="1"/>
</dbReference>
<feature type="compositionally biased region" description="Acidic residues" evidence="2">
    <location>
        <begin position="166"/>
        <end position="188"/>
    </location>
</feature>
<dbReference type="Gene3D" id="1.10.10.60">
    <property type="entry name" value="Homeodomain-like"/>
    <property type="match status" value="1"/>
</dbReference>
<dbReference type="Pfam" id="PF03221">
    <property type="entry name" value="HTH_Tnp_Tc5"/>
    <property type="match status" value="1"/>
</dbReference>
<dbReference type="Proteomes" id="UP000053257">
    <property type="component" value="Unassembled WGS sequence"/>
</dbReference>
<reference evidence="4 5" key="1">
    <citation type="journal article" date="2014" name="PLoS Genet.">
        <title>Analysis of the Phlebiopsis gigantea genome, transcriptome and secretome provides insight into its pioneer colonization strategies of wood.</title>
        <authorList>
            <person name="Hori C."/>
            <person name="Ishida T."/>
            <person name="Igarashi K."/>
            <person name="Samejima M."/>
            <person name="Suzuki H."/>
            <person name="Master E."/>
            <person name="Ferreira P."/>
            <person name="Ruiz-Duenas F.J."/>
            <person name="Held B."/>
            <person name="Canessa P."/>
            <person name="Larrondo L.F."/>
            <person name="Schmoll M."/>
            <person name="Druzhinina I.S."/>
            <person name="Kubicek C.P."/>
            <person name="Gaskell J.A."/>
            <person name="Kersten P."/>
            <person name="St John F."/>
            <person name="Glasner J."/>
            <person name="Sabat G."/>
            <person name="Splinter BonDurant S."/>
            <person name="Syed K."/>
            <person name="Yadav J."/>
            <person name="Mgbeahuruike A.C."/>
            <person name="Kovalchuk A."/>
            <person name="Asiegbu F.O."/>
            <person name="Lackner G."/>
            <person name="Hoffmeister D."/>
            <person name="Rencoret J."/>
            <person name="Gutierrez A."/>
            <person name="Sun H."/>
            <person name="Lindquist E."/>
            <person name="Barry K."/>
            <person name="Riley R."/>
            <person name="Grigoriev I.V."/>
            <person name="Henrissat B."/>
            <person name="Kues U."/>
            <person name="Berka R.M."/>
            <person name="Martinez A.T."/>
            <person name="Covert S.F."/>
            <person name="Blanchette R.A."/>
            <person name="Cullen D."/>
        </authorList>
    </citation>
    <scope>NUCLEOTIDE SEQUENCE [LARGE SCALE GENOMIC DNA]</scope>
    <source>
        <strain evidence="4 5">11061_1 CR5-6</strain>
    </source>
</reference>
<proteinExistence type="predicted"/>
<dbReference type="STRING" id="745531.A0A0C3NE62"/>
<evidence type="ECO:0000256" key="1">
    <source>
        <dbReference type="ARBA" id="ARBA00023125"/>
    </source>
</evidence>
<accession>A0A0C3NE62</accession>
<keyword evidence="1" id="KW-0238">DNA-binding</keyword>
<keyword evidence="5" id="KW-1185">Reference proteome</keyword>
<dbReference type="HOGENOM" id="CLU_866303_0_0_1"/>
<organism evidence="4 5">
    <name type="scientific">Phlebiopsis gigantea (strain 11061_1 CR5-6)</name>
    <name type="common">White-rot fungus</name>
    <name type="synonym">Peniophora gigantea</name>
    <dbReference type="NCBI Taxonomy" id="745531"/>
    <lineage>
        <taxon>Eukaryota</taxon>
        <taxon>Fungi</taxon>
        <taxon>Dikarya</taxon>
        <taxon>Basidiomycota</taxon>
        <taxon>Agaricomycotina</taxon>
        <taxon>Agaricomycetes</taxon>
        <taxon>Polyporales</taxon>
        <taxon>Phanerochaetaceae</taxon>
        <taxon>Phlebiopsis</taxon>
    </lineage>
</organism>
<evidence type="ECO:0000259" key="3">
    <source>
        <dbReference type="PROSITE" id="PS51253"/>
    </source>
</evidence>
<dbReference type="SUPFAM" id="SSF46689">
    <property type="entry name" value="Homeodomain-like"/>
    <property type="match status" value="1"/>
</dbReference>
<dbReference type="InterPro" id="IPR009057">
    <property type="entry name" value="Homeodomain-like_sf"/>
</dbReference>
<evidence type="ECO:0000313" key="5">
    <source>
        <dbReference type="Proteomes" id="UP000053257"/>
    </source>
</evidence>
<feature type="compositionally biased region" description="Polar residues" evidence="2">
    <location>
        <begin position="189"/>
        <end position="201"/>
    </location>
</feature>
<feature type="region of interest" description="Disordered" evidence="2">
    <location>
        <begin position="156"/>
        <end position="207"/>
    </location>
</feature>
<dbReference type="EMBL" id="KN840646">
    <property type="protein sequence ID" value="KIP02894.1"/>
    <property type="molecule type" value="Genomic_DNA"/>
</dbReference>
<dbReference type="OrthoDB" id="9909311at2759"/>
<sequence>MLSFSPIANTDRSAKYPVVELPMEEWVKEQAKLGTIFTDAMIRVKALEIASGVADAKDKFKASPGWIENFKARMGIRKGVYHGDGKGVQAESILGRNVRCPTDDNAPGRRHRATIPTEYKRKANGDWPKAVIMMEEEERQYKIMIGGYVSQPVGGTDGMDGLGGLDDTDDADSMNGLEDEERGADEDWQSTSNMPHVTPTTEQHDPAHMDGSPPLAILPPNVQAQPPHVSPVEHTPSHRAPFPGDAALGHGVETAAETQIDLGAQYQEEPDYVKAIELVMGLSRRPEFKKYAELRDEDDDCLVNMVQAIKTWSRGQPHRRR</sequence>
<evidence type="ECO:0000313" key="4">
    <source>
        <dbReference type="EMBL" id="KIP02894.1"/>
    </source>
</evidence>
<protein>
    <recommendedName>
        <fullName evidence="3">HTH CENPB-type domain-containing protein</fullName>
    </recommendedName>
</protein>
<dbReference type="GO" id="GO:0003677">
    <property type="term" value="F:DNA binding"/>
    <property type="evidence" value="ECO:0007669"/>
    <property type="project" value="UniProtKB-KW"/>
</dbReference>
<gene>
    <name evidence="4" type="ORF">PHLGIDRAFT_272032</name>
</gene>
<name>A0A0C3NE62_PHLG1</name>
<feature type="domain" description="HTH CENPB-type" evidence="3">
    <location>
        <begin position="7"/>
        <end position="80"/>
    </location>
</feature>
<dbReference type="AlphaFoldDB" id="A0A0C3NE62"/>
<dbReference type="SMART" id="SM00674">
    <property type="entry name" value="CENPB"/>
    <property type="match status" value="1"/>
</dbReference>
<dbReference type="InterPro" id="IPR006600">
    <property type="entry name" value="HTH_CenpB_DNA-bd_dom"/>
</dbReference>
<evidence type="ECO:0000256" key="2">
    <source>
        <dbReference type="SAM" id="MobiDB-lite"/>
    </source>
</evidence>